<dbReference type="InterPro" id="IPR050090">
    <property type="entry name" value="Tyrosine_recombinase_XerCD"/>
</dbReference>
<dbReference type="InterPro" id="IPR002104">
    <property type="entry name" value="Integrase_catalytic"/>
</dbReference>
<keyword evidence="4 6" id="KW-0238">DNA-binding</keyword>
<evidence type="ECO:0000256" key="5">
    <source>
        <dbReference type="ARBA" id="ARBA00023172"/>
    </source>
</evidence>
<protein>
    <submittedName>
        <fullName evidence="9">Site-specific integrase</fullName>
    </submittedName>
</protein>
<dbReference type="PANTHER" id="PTHR30349">
    <property type="entry name" value="PHAGE INTEGRASE-RELATED"/>
    <property type="match status" value="1"/>
</dbReference>
<dbReference type="InterPro" id="IPR010998">
    <property type="entry name" value="Integrase_recombinase_N"/>
</dbReference>
<dbReference type="PANTHER" id="PTHR30349:SF41">
    <property type="entry name" value="INTEGRASE_RECOMBINASE PROTEIN MJ0367-RELATED"/>
    <property type="match status" value="1"/>
</dbReference>
<keyword evidence="5" id="KW-0233">DNA recombination</keyword>
<dbReference type="InterPro" id="IPR004107">
    <property type="entry name" value="Integrase_SAM-like_N"/>
</dbReference>
<dbReference type="InterPro" id="IPR013762">
    <property type="entry name" value="Integrase-like_cat_sf"/>
</dbReference>
<evidence type="ECO:0000313" key="10">
    <source>
        <dbReference type="Proteomes" id="UP001299546"/>
    </source>
</evidence>
<dbReference type="Gene3D" id="1.10.150.130">
    <property type="match status" value="1"/>
</dbReference>
<comment type="caution">
    <text evidence="9">The sequence shown here is derived from an EMBL/GenBank/DDBJ whole genome shotgun (WGS) entry which is preliminary data.</text>
</comment>
<evidence type="ECO:0000259" key="8">
    <source>
        <dbReference type="PROSITE" id="PS51900"/>
    </source>
</evidence>
<dbReference type="InterPro" id="IPR044068">
    <property type="entry name" value="CB"/>
</dbReference>
<evidence type="ECO:0000259" key="7">
    <source>
        <dbReference type="PROSITE" id="PS51898"/>
    </source>
</evidence>
<dbReference type="RefSeq" id="WP_082891594.1">
    <property type="nucleotide sequence ID" value="NZ_JAJCIQ010000001.1"/>
</dbReference>
<dbReference type="Gene3D" id="1.10.443.10">
    <property type="entry name" value="Intergrase catalytic core"/>
    <property type="match status" value="1"/>
</dbReference>
<comment type="function">
    <text evidence="1">Site-specific tyrosine recombinase, which acts by catalyzing the cutting and rejoining of the recombining DNA molecules.</text>
</comment>
<evidence type="ECO:0000256" key="2">
    <source>
        <dbReference type="ARBA" id="ARBA00008857"/>
    </source>
</evidence>
<evidence type="ECO:0000256" key="4">
    <source>
        <dbReference type="ARBA" id="ARBA00023125"/>
    </source>
</evidence>
<dbReference type="InterPro" id="IPR011010">
    <property type="entry name" value="DNA_brk_join_enz"/>
</dbReference>
<dbReference type="Proteomes" id="UP001299546">
    <property type="component" value="Unassembled WGS sequence"/>
</dbReference>
<evidence type="ECO:0000313" key="9">
    <source>
        <dbReference type="EMBL" id="MCB7386251.1"/>
    </source>
</evidence>
<organism evidence="9 10">
    <name type="scientific">Bariatricus massiliensis</name>
    <dbReference type="NCBI Taxonomy" id="1745713"/>
    <lineage>
        <taxon>Bacteria</taxon>
        <taxon>Bacillati</taxon>
        <taxon>Bacillota</taxon>
        <taxon>Clostridia</taxon>
        <taxon>Lachnospirales</taxon>
        <taxon>Lachnospiraceae</taxon>
        <taxon>Bariatricus</taxon>
    </lineage>
</organism>
<feature type="domain" description="Tyr recombinase" evidence="7">
    <location>
        <begin position="115"/>
        <end position="312"/>
    </location>
</feature>
<proteinExistence type="inferred from homology"/>
<keyword evidence="3" id="KW-0229">DNA integration</keyword>
<dbReference type="CDD" id="cd01189">
    <property type="entry name" value="INT_ICEBs1_C_like"/>
    <property type="match status" value="1"/>
</dbReference>
<reference evidence="9 10" key="1">
    <citation type="submission" date="2021-10" db="EMBL/GenBank/DDBJ databases">
        <title>Collection of gut derived symbiotic bacterial strains cultured from healthy donors.</title>
        <authorList>
            <person name="Lin H."/>
            <person name="Littmann E."/>
            <person name="Kohout C."/>
            <person name="Pamer E.G."/>
        </authorList>
    </citation>
    <scope>NUCLEOTIDE SEQUENCE [LARGE SCALE GENOMIC DNA]</scope>
    <source>
        <strain evidence="9 10">DFI.1.165</strain>
    </source>
</reference>
<keyword evidence="10" id="KW-1185">Reference proteome</keyword>
<comment type="similarity">
    <text evidence="2">Belongs to the 'phage' integrase family.</text>
</comment>
<dbReference type="PROSITE" id="PS51898">
    <property type="entry name" value="TYR_RECOMBINASE"/>
    <property type="match status" value="1"/>
</dbReference>
<dbReference type="SUPFAM" id="SSF56349">
    <property type="entry name" value="DNA breaking-rejoining enzymes"/>
    <property type="match status" value="1"/>
</dbReference>
<evidence type="ECO:0000256" key="3">
    <source>
        <dbReference type="ARBA" id="ARBA00022908"/>
    </source>
</evidence>
<feature type="domain" description="Core-binding (CB)" evidence="8">
    <location>
        <begin position="6"/>
        <end position="95"/>
    </location>
</feature>
<evidence type="ECO:0000256" key="6">
    <source>
        <dbReference type="PROSITE-ProRule" id="PRU01248"/>
    </source>
</evidence>
<dbReference type="Pfam" id="PF00589">
    <property type="entry name" value="Phage_integrase"/>
    <property type="match status" value="1"/>
</dbReference>
<evidence type="ECO:0000256" key="1">
    <source>
        <dbReference type="ARBA" id="ARBA00003283"/>
    </source>
</evidence>
<sequence length="316" mass="37224">MDVSKIMMADVCEEWLNMKRLLIKQSTYAKYRNIVERHIEPDIGDYNLGNLNSYLINSFIYEKIKKGRLDREGELAVKTVRDITTILKSIVKYAEKEYHTENLAGNSVLPKRSRVKFEVLSLKEQKVMEEYLLDNLQEPRCVGLLICLYTGLRIGEICALKWNNIDFESKSITITHTLQRISMPDLETKRKTRIIIDEPKSESSFRTIPIPEKIFKIIRKSSYPHNDEDFFLTNSSKYVEPRNYQYFFRRTLKNMGIREVNFHILRHTFATRCVEVGFDVKTLSEILGHADTSITLNYYIHSSWENKQRQMMLLEG</sequence>
<dbReference type="PROSITE" id="PS51900">
    <property type="entry name" value="CB"/>
    <property type="match status" value="1"/>
</dbReference>
<name>A0ABS8DCW4_9FIRM</name>
<dbReference type="Pfam" id="PF14659">
    <property type="entry name" value="Phage_int_SAM_3"/>
    <property type="match status" value="1"/>
</dbReference>
<accession>A0ABS8DCW4</accession>
<gene>
    <name evidence="9" type="ORF">LIZ65_03025</name>
</gene>
<dbReference type="EMBL" id="JAJCIS010000001">
    <property type="protein sequence ID" value="MCB7386251.1"/>
    <property type="molecule type" value="Genomic_DNA"/>
</dbReference>